<evidence type="ECO:0000313" key="2">
    <source>
        <dbReference type="EMBL" id="MBM7587297.1"/>
    </source>
</evidence>
<gene>
    <name evidence="2" type="ORF">JOC86_003870</name>
</gene>
<feature type="transmembrane region" description="Helical" evidence="1">
    <location>
        <begin position="66"/>
        <end position="84"/>
    </location>
</feature>
<sequence>MRKVMIHIINIIIGLFTILFSFIIWGALVGLDQIPWYIASMIPLLNISVWLICYVLQVKYNASKKVLTLTFCLEVVYVFIFVSIGNS</sequence>
<keyword evidence="1" id="KW-1133">Transmembrane helix</keyword>
<feature type="transmembrane region" description="Helical" evidence="1">
    <location>
        <begin position="7"/>
        <end position="28"/>
    </location>
</feature>
<keyword evidence="1" id="KW-0472">Membrane</keyword>
<feature type="transmembrane region" description="Helical" evidence="1">
    <location>
        <begin position="34"/>
        <end position="54"/>
    </location>
</feature>
<keyword evidence="3" id="KW-1185">Reference proteome</keyword>
<comment type="caution">
    <text evidence="2">The sequence shown here is derived from an EMBL/GenBank/DDBJ whole genome shotgun (WGS) entry which is preliminary data.</text>
</comment>
<evidence type="ECO:0000256" key="1">
    <source>
        <dbReference type="SAM" id="Phobius"/>
    </source>
</evidence>
<keyword evidence="1" id="KW-0812">Transmembrane</keyword>
<reference evidence="2 3" key="1">
    <citation type="submission" date="2021-01" db="EMBL/GenBank/DDBJ databases">
        <title>Genomic Encyclopedia of Type Strains, Phase IV (KMG-IV): sequencing the most valuable type-strain genomes for metagenomic binning, comparative biology and taxonomic classification.</title>
        <authorList>
            <person name="Goeker M."/>
        </authorList>
    </citation>
    <scope>NUCLEOTIDE SEQUENCE [LARGE SCALE GENOMIC DNA]</scope>
    <source>
        <strain evidence="2 3">DSM 24834</strain>
    </source>
</reference>
<dbReference type="EMBL" id="JAFBDZ010000004">
    <property type="protein sequence ID" value="MBM7587297.1"/>
    <property type="molecule type" value="Genomic_DNA"/>
</dbReference>
<accession>A0ABS2NHF4</accession>
<protein>
    <submittedName>
        <fullName evidence="2">Uncharacterized protein</fullName>
    </submittedName>
</protein>
<organism evidence="2 3">
    <name type="scientific">Rossellomorea pakistanensis</name>
    <dbReference type="NCBI Taxonomy" id="992288"/>
    <lineage>
        <taxon>Bacteria</taxon>
        <taxon>Bacillati</taxon>
        <taxon>Bacillota</taxon>
        <taxon>Bacilli</taxon>
        <taxon>Bacillales</taxon>
        <taxon>Bacillaceae</taxon>
        <taxon>Rossellomorea</taxon>
    </lineage>
</organism>
<dbReference type="RefSeq" id="WP_205174489.1">
    <property type="nucleotide sequence ID" value="NZ_JAFBDZ010000004.1"/>
</dbReference>
<proteinExistence type="predicted"/>
<name>A0ABS2NHF4_9BACI</name>
<evidence type="ECO:0000313" key="3">
    <source>
        <dbReference type="Proteomes" id="UP001646157"/>
    </source>
</evidence>
<dbReference type="Proteomes" id="UP001646157">
    <property type="component" value="Unassembled WGS sequence"/>
</dbReference>